<keyword evidence="10" id="KW-1185">Reference proteome</keyword>
<dbReference type="PANTHER" id="PTHR23137">
    <property type="entry name" value="VESICLE TRANSPORT PROTEIN-RELATED"/>
    <property type="match status" value="1"/>
</dbReference>
<feature type="transmembrane region" description="Helical" evidence="8">
    <location>
        <begin position="49"/>
        <end position="72"/>
    </location>
</feature>
<evidence type="ECO:0000313" key="9">
    <source>
        <dbReference type="EMBL" id="EGD78752.1"/>
    </source>
</evidence>
<dbReference type="STRING" id="946362.F2TYS8"/>
<reference evidence="9" key="1">
    <citation type="submission" date="2009-08" db="EMBL/GenBank/DDBJ databases">
        <title>Annotation of Salpingoeca rosetta.</title>
        <authorList>
            <consortium name="The Broad Institute Genome Sequencing Platform"/>
            <person name="Russ C."/>
            <person name="Cuomo C."/>
            <person name="Burger G."/>
            <person name="Gray M.W."/>
            <person name="Holland P.W.H."/>
            <person name="King N."/>
            <person name="Lang F.B.F."/>
            <person name="Roger A.J."/>
            <person name="Ruiz-Trillo I."/>
            <person name="Young S.K."/>
            <person name="Zeng Q."/>
            <person name="Gargeya S."/>
            <person name="Alvarado L."/>
            <person name="Berlin A."/>
            <person name="Chapman S.B."/>
            <person name="Chen Z."/>
            <person name="Freedman E."/>
            <person name="Gellesch M."/>
            <person name="Goldberg J."/>
            <person name="Griggs A."/>
            <person name="Gujja S."/>
            <person name="Heilman E."/>
            <person name="Heiman D."/>
            <person name="Howarth C."/>
            <person name="Mehta T."/>
            <person name="Neiman D."/>
            <person name="Pearson M."/>
            <person name="Roberts A."/>
            <person name="Saif S."/>
            <person name="Shea T."/>
            <person name="Shenoy N."/>
            <person name="Sisk P."/>
            <person name="Stolte C."/>
            <person name="Sykes S."/>
            <person name="White J."/>
            <person name="Yandava C."/>
            <person name="Haas B."/>
            <person name="Nusbaum C."/>
            <person name="Birren B."/>
        </authorList>
    </citation>
    <scope>NUCLEOTIDE SEQUENCE [LARGE SCALE GENOMIC DNA]</scope>
    <source>
        <strain evidence="9">ATCC 50818</strain>
    </source>
</reference>
<dbReference type="Pfam" id="PF04178">
    <property type="entry name" value="Got1"/>
    <property type="match status" value="1"/>
</dbReference>
<feature type="transmembrane region" description="Helical" evidence="8">
    <location>
        <begin position="110"/>
        <end position="131"/>
    </location>
</feature>
<evidence type="ECO:0000256" key="4">
    <source>
        <dbReference type="ARBA" id="ARBA00022927"/>
    </source>
</evidence>
<dbReference type="InterPro" id="IPR011691">
    <property type="entry name" value="Vesicle_transpt_SFT2"/>
</dbReference>
<evidence type="ECO:0000256" key="1">
    <source>
        <dbReference type="ARBA" id="ARBA00004141"/>
    </source>
</evidence>
<dbReference type="InterPro" id="IPR007305">
    <property type="entry name" value="Vesicle_transpt_Got1/SFT2"/>
</dbReference>
<evidence type="ECO:0000313" key="10">
    <source>
        <dbReference type="Proteomes" id="UP000007799"/>
    </source>
</evidence>
<protein>
    <recommendedName>
        <fullName evidence="8">Vesicle transport protein</fullName>
    </recommendedName>
</protein>
<feature type="transmembrane region" description="Helical" evidence="8">
    <location>
        <begin position="84"/>
        <end position="104"/>
    </location>
</feature>
<dbReference type="GO" id="GO:0016020">
    <property type="term" value="C:membrane"/>
    <property type="evidence" value="ECO:0007669"/>
    <property type="project" value="UniProtKB-SubCell"/>
</dbReference>
<evidence type="ECO:0000256" key="2">
    <source>
        <dbReference type="ARBA" id="ARBA00022448"/>
    </source>
</evidence>
<dbReference type="PANTHER" id="PTHR23137:SF6">
    <property type="entry name" value="VESICLE TRANSPORT PROTEIN"/>
    <property type="match status" value="1"/>
</dbReference>
<dbReference type="GO" id="GO:0016192">
    <property type="term" value="P:vesicle-mediated transport"/>
    <property type="evidence" value="ECO:0007669"/>
    <property type="project" value="InterPro"/>
</dbReference>
<dbReference type="FunCoup" id="F2TYS8">
    <property type="interactions" value="1369"/>
</dbReference>
<keyword evidence="4 8" id="KW-0653">Protein transport</keyword>
<dbReference type="GO" id="GO:0005737">
    <property type="term" value="C:cytoplasm"/>
    <property type="evidence" value="ECO:0007669"/>
    <property type="project" value="UniProtKB-ARBA"/>
</dbReference>
<comment type="subcellular location">
    <subcellularLocation>
        <location evidence="1 8">Membrane</location>
        <topology evidence="1 8">Multi-pass membrane protein</topology>
    </subcellularLocation>
</comment>
<evidence type="ECO:0000256" key="7">
    <source>
        <dbReference type="ARBA" id="ARBA00025800"/>
    </source>
</evidence>
<dbReference type="Proteomes" id="UP000007799">
    <property type="component" value="Unassembled WGS sequence"/>
</dbReference>
<dbReference type="KEGG" id="sre:PTSG_01730"/>
<dbReference type="EMBL" id="GL832957">
    <property type="protein sequence ID" value="EGD78752.1"/>
    <property type="molecule type" value="Genomic_DNA"/>
</dbReference>
<comment type="function">
    <text evidence="8">May be involved in fusion of retrograde transport vesicles derived from an endocytic compartment with the Golgi complex.</text>
</comment>
<dbReference type="eggNOG" id="KOG2887">
    <property type="taxonomic scope" value="Eukaryota"/>
</dbReference>
<sequence>MKNEIDGCCGEYCKLTRKQRMYGFAYCFAIGCILGLLGTALVALGNLTAFAICYSLGTIMSLASSLFLWGPWHQIKNMFKETRWIATCVMLASIAMTLVSAIVWKSVALAIIFAFIQFLAFFWYCLSYIPYARAVARNCMGSCMNV</sequence>
<evidence type="ECO:0000256" key="6">
    <source>
        <dbReference type="ARBA" id="ARBA00023136"/>
    </source>
</evidence>
<dbReference type="GeneID" id="16078305"/>
<dbReference type="InParanoid" id="F2TYS8"/>
<dbReference type="OrthoDB" id="73614at2759"/>
<evidence type="ECO:0000256" key="3">
    <source>
        <dbReference type="ARBA" id="ARBA00022692"/>
    </source>
</evidence>
<comment type="similarity">
    <text evidence="7 8">Belongs to the SFT2 family.</text>
</comment>
<organism evidence="10">
    <name type="scientific">Salpingoeca rosetta (strain ATCC 50818 / BSB-021)</name>
    <dbReference type="NCBI Taxonomy" id="946362"/>
    <lineage>
        <taxon>Eukaryota</taxon>
        <taxon>Choanoflagellata</taxon>
        <taxon>Craspedida</taxon>
        <taxon>Salpingoecidae</taxon>
        <taxon>Salpingoeca</taxon>
    </lineage>
</organism>
<keyword evidence="3 8" id="KW-0812">Transmembrane</keyword>
<gene>
    <name evidence="9" type="ORF">PTSG_01730</name>
</gene>
<dbReference type="GO" id="GO:0012505">
    <property type="term" value="C:endomembrane system"/>
    <property type="evidence" value="ECO:0007669"/>
    <property type="project" value="UniProtKB-ARBA"/>
</dbReference>
<accession>F2TYS8</accession>
<evidence type="ECO:0000256" key="8">
    <source>
        <dbReference type="RuleBase" id="RU363111"/>
    </source>
</evidence>
<feature type="non-terminal residue" evidence="9">
    <location>
        <position position="1"/>
    </location>
</feature>
<dbReference type="GO" id="GO:0015031">
    <property type="term" value="P:protein transport"/>
    <property type="evidence" value="ECO:0007669"/>
    <property type="project" value="UniProtKB-KW"/>
</dbReference>
<proteinExistence type="inferred from homology"/>
<dbReference type="AlphaFoldDB" id="F2TYS8"/>
<dbReference type="OMA" id="IAAIVWK"/>
<feature type="transmembrane region" description="Helical" evidence="8">
    <location>
        <begin position="21"/>
        <end position="43"/>
    </location>
</feature>
<keyword evidence="5 8" id="KW-1133">Transmembrane helix</keyword>
<keyword evidence="2 8" id="KW-0813">Transport</keyword>
<name>F2TYS8_SALR5</name>
<evidence type="ECO:0000256" key="5">
    <source>
        <dbReference type="ARBA" id="ARBA00022989"/>
    </source>
</evidence>
<keyword evidence="6 8" id="KW-0472">Membrane</keyword>
<dbReference type="RefSeq" id="XP_004997709.1">
    <property type="nucleotide sequence ID" value="XM_004997652.1"/>
</dbReference>
<dbReference type="PROSITE" id="PS51257">
    <property type="entry name" value="PROKAR_LIPOPROTEIN"/>
    <property type="match status" value="1"/>
</dbReference>